<dbReference type="Proteomes" id="UP000030184">
    <property type="component" value="Unassembled WGS sequence"/>
</dbReference>
<evidence type="ECO:0000313" key="2">
    <source>
        <dbReference type="EMBL" id="GAL68609.1"/>
    </source>
</evidence>
<accession>A0A090W6B6</accession>
<evidence type="ECO:0000313" key="7">
    <source>
        <dbReference type="Proteomes" id="UP000030184"/>
    </source>
</evidence>
<dbReference type="RefSeq" id="WP_105473539.1">
    <property type="nucleotide sequence ID" value="NZ_BBNR01000022.1"/>
</dbReference>
<evidence type="ECO:0000313" key="6">
    <source>
        <dbReference type="Proteomes" id="UP000029646"/>
    </source>
</evidence>
<evidence type="ECO:0000256" key="1">
    <source>
        <dbReference type="SAM" id="SignalP"/>
    </source>
</evidence>
<dbReference type="Proteomes" id="UP000029641">
    <property type="component" value="Unassembled WGS sequence"/>
</dbReference>
<evidence type="ECO:0000313" key="5">
    <source>
        <dbReference type="EMBL" id="PQV48924.1"/>
    </source>
</evidence>
<organism evidence="3 6">
    <name type="scientific">Jejuia pallidilutea</name>
    <dbReference type="NCBI Taxonomy" id="504487"/>
    <lineage>
        <taxon>Bacteria</taxon>
        <taxon>Pseudomonadati</taxon>
        <taxon>Bacteroidota</taxon>
        <taxon>Flavobacteriia</taxon>
        <taxon>Flavobacteriales</taxon>
        <taxon>Flavobacteriaceae</taxon>
        <taxon>Jejuia</taxon>
    </lineage>
</organism>
<dbReference type="eggNOG" id="COG4704">
    <property type="taxonomic scope" value="Bacteria"/>
</dbReference>
<dbReference type="AlphaFoldDB" id="A0A090W6B6"/>
<evidence type="ECO:0000313" key="4">
    <source>
        <dbReference type="EMBL" id="GAL90195.1"/>
    </source>
</evidence>
<gene>
    <name evidence="5" type="ORF">CLV33_104130</name>
    <name evidence="2" type="ORF">JCM19301_51</name>
    <name evidence="3" type="ORF">JCM19302_2272</name>
    <name evidence="4" type="ORF">JCM19538_662</name>
</gene>
<comment type="caution">
    <text evidence="3">The sequence shown here is derived from an EMBL/GenBank/DDBJ whole genome shotgun (WGS) entry which is preliminary data.</text>
</comment>
<proteinExistence type="predicted"/>
<reference evidence="7" key="1">
    <citation type="journal article" date="2014" name="Genome Announc.">
        <title>Draft Genome Sequence of Marine Flavobacterium Jejuia pallidilutea Strain 11shimoA1 and Pigmentation Mutants.</title>
        <authorList>
            <person name="Takatani N."/>
            <person name="Nakanishi M."/>
            <person name="Meirelles P."/>
            <person name="Mino S."/>
            <person name="Suda W."/>
            <person name="Oshima K."/>
            <person name="Hattori M."/>
            <person name="Ohkuma M."/>
            <person name="Hosokawa M."/>
            <person name="Miyashita K."/>
            <person name="Thompson F.L."/>
            <person name="Niwa A."/>
            <person name="Sawabe T."/>
            <person name="Sawabe T."/>
        </authorList>
    </citation>
    <scope>NUCLEOTIDE SEQUENCE [LARGE SCALE GENOMIC DNA]</scope>
    <source>
        <strain evidence="7">JCM 19538</strain>
    </source>
</reference>
<dbReference type="OrthoDB" id="9788332at2"/>
<dbReference type="EMBL" id="PVEO01000004">
    <property type="protein sequence ID" value="PQV48924.1"/>
    <property type="molecule type" value="Genomic_DNA"/>
</dbReference>
<feature type="signal peptide" evidence="1">
    <location>
        <begin position="1"/>
        <end position="20"/>
    </location>
</feature>
<evidence type="ECO:0000313" key="3">
    <source>
        <dbReference type="EMBL" id="GAL72550.1"/>
    </source>
</evidence>
<keyword evidence="1" id="KW-0732">Signal</keyword>
<feature type="chain" id="PRO_5007383054" evidence="1">
    <location>
        <begin position="21"/>
        <end position="141"/>
    </location>
</feature>
<dbReference type="EMBL" id="BBNR01000022">
    <property type="protein sequence ID" value="GAL68609.1"/>
    <property type="molecule type" value="Genomic_DNA"/>
</dbReference>
<keyword evidence="7" id="KW-1185">Reference proteome</keyword>
<name>A0A090W6B6_9FLAO</name>
<dbReference type="EMBL" id="BBNS01000026">
    <property type="protein sequence ID" value="GAL72550.1"/>
    <property type="molecule type" value="Genomic_DNA"/>
</dbReference>
<dbReference type="EMBL" id="BBNY01000070">
    <property type="protein sequence ID" value="GAL90195.1"/>
    <property type="molecule type" value="Genomic_DNA"/>
</dbReference>
<sequence>MQHLIKIICLIILSTSFAIAQEATGNTVTVTVSNLESNDGKVFISLYNSKESFLSKGFKATYSKIENNSCKVVFKNVPNGIYAISLFHDENDNNKMDTKMFGIPKEAYGCSNNARGFMGPPKWEDAKFSINNESVTQHITL</sequence>
<protein>
    <submittedName>
        <fullName evidence="5">Uncharacterized protein (DUF2141 family)</fullName>
    </submittedName>
</protein>
<dbReference type="STRING" id="504487.JCM19538_662"/>
<reference evidence="5 8" key="2">
    <citation type="submission" date="2018-02" db="EMBL/GenBank/DDBJ databases">
        <title>Genomic Encyclopedia of Archaeal and Bacterial Type Strains, Phase II (KMG-II): from individual species to whole genera.</title>
        <authorList>
            <person name="Goeker M."/>
        </authorList>
    </citation>
    <scope>NUCLEOTIDE SEQUENCE [LARGE SCALE GENOMIC DNA]</scope>
    <source>
        <strain evidence="5 8">DSM 21165</strain>
    </source>
</reference>
<dbReference type="InterPro" id="IPR018673">
    <property type="entry name" value="DUF2141"/>
</dbReference>
<dbReference type="Pfam" id="PF09912">
    <property type="entry name" value="DUF2141"/>
    <property type="match status" value="1"/>
</dbReference>
<dbReference type="Proteomes" id="UP000251545">
    <property type="component" value="Unassembled WGS sequence"/>
</dbReference>
<dbReference type="Proteomes" id="UP000029646">
    <property type="component" value="Unassembled WGS sequence"/>
</dbReference>
<evidence type="ECO:0000313" key="8">
    <source>
        <dbReference type="Proteomes" id="UP000251545"/>
    </source>
</evidence>